<feature type="region of interest" description="Disordered" evidence="1">
    <location>
        <begin position="34"/>
        <end position="61"/>
    </location>
</feature>
<feature type="compositionally biased region" description="Basic residues" evidence="1">
    <location>
        <begin position="34"/>
        <end position="43"/>
    </location>
</feature>
<dbReference type="EMBL" id="JAINUF010000020">
    <property type="protein sequence ID" value="KAJ8336071.1"/>
    <property type="molecule type" value="Genomic_DNA"/>
</dbReference>
<accession>A0A9Q1EC47</accession>
<organism evidence="2 3">
    <name type="scientific">Synaphobranchus kaupii</name>
    <name type="common">Kaup's arrowtooth eel</name>
    <dbReference type="NCBI Taxonomy" id="118154"/>
    <lineage>
        <taxon>Eukaryota</taxon>
        <taxon>Metazoa</taxon>
        <taxon>Chordata</taxon>
        <taxon>Craniata</taxon>
        <taxon>Vertebrata</taxon>
        <taxon>Euteleostomi</taxon>
        <taxon>Actinopterygii</taxon>
        <taxon>Neopterygii</taxon>
        <taxon>Teleostei</taxon>
        <taxon>Anguilliformes</taxon>
        <taxon>Synaphobranchidae</taxon>
        <taxon>Synaphobranchus</taxon>
    </lineage>
</organism>
<dbReference type="Proteomes" id="UP001152622">
    <property type="component" value="Chromosome 20"/>
</dbReference>
<evidence type="ECO:0000256" key="1">
    <source>
        <dbReference type="SAM" id="MobiDB-lite"/>
    </source>
</evidence>
<gene>
    <name evidence="2" type="ORF">SKAU_G00394140</name>
</gene>
<feature type="compositionally biased region" description="Low complexity" evidence="1">
    <location>
        <begin position="128"/>
        <end position="146"/>
    </location>
</feature>
<feature type="region of interest" description="Disordered" evidence="1">
    <location>
        <begin position="202"/>
        <end position="243"/>
    </location>
</feature>
<sequence>MPLEDEGGDLRRGCAKVEPTAFFGRGLSVAWRQGHRGDKRRGKPQSVCAFSGPGFFNRPQAELVGGGAKWRAPRRAIHQRLRHPPPETVFGRGRRSGDGQARLCLTHGHPSESPPPPPNRSDRGPGAGSFFSGGPAGGPSVPLAPGAPGGGPRAASPRTHVSELPAGLLEGGPAHRLGGKRLALVACQEQAGRKLLLTCAGAQGKSRRDLGAGEAETAGGKGSSLDSESRLYSAPRSARLPHS</sequence>
<name>A0A9Q1EC47_SYNKA</name>
<feature type="region of interest" description="Disordered" evidence="1">
    <location>
        <begin position="76"/>
        <end position="175"/>
    </location>
</feature>
<proteinExistence type="predicted"/>
<evidence type="ECO:0000313" key="2">
    <source>
        <dbReference type="EMBL" id="KAJ8336071.1"/>
    </source>
</evidence>
<protein>
    <submittedName>
        <fullName evidence="2">Uncharacterized protein</fullName>
    </submittedName>
</protein>
<evidence type="ECO:0000313" key="3">
    <source>
        <dbReference type="Proteomes" id="UP001152622"/>
    </source>
</evidence>
<reference evidence="2" key="1">
    <citation type="journal article" date="2023" name="Science">
        <title>Genome structures resolve the early diversification of teleost fishes.</title>
        <authorList>
            <person name="Parey E."/>
            <person name="Louis A."/>
            <person name="Montfort J."/>
            <person name="Bouchez O."/>
            <person name="Roques C."/>
            <person name="Iampietro C."/>
            <person name="Lluch J."/>
            <person name="Castinel A."/>
            <person name="Donnadieu C."/>
            <person name="Desvignes T."/>
            <person name="Floi Bucao C."/>
            <person name="Jouanno E."/>
            <person name="Wen M."/>
            <person name="Mejri S."/>
            <person name="Dirks R."/>
            <person name="Jansen H."/>
            <person name="Henkel C."/>
            <person name="Chen W.J."/>
            <person name="Zahm M."/>
            <person name="Cabau C."/>
            <person name="Klopp C."/>
            <person name="Thompson A.W."/>
            <person name="Robinson-Rechavi M."/>
            <person name="Braasch I."/>
            <person name="Lecointre G."/>
            <person name="Bobe J."/>
            <person name="Postlethwait J.H."/>
            <person name="Berthelot C."/>
            <person name="Roest Crollius H."/>
            <person name="Guiguen Y."/>
        </authorList>
    </citation>
    <scope>NUCLEOTIDE SEQUENCE</scope>
    <source>
        <strain evidence="2">WJC10195</strain>
    </source>
</reference>
<dbReference type="AlphaFoldDB" id="A0A9Q1EC47"/>
<comment type="caution">
    <text evidence="2">The sequence shown here is derived from an EMBL/GenBank/DDBJ whole genome shotgun (WGS) entry which is preliminary data.</text>
</comment>
<keyword evidence="3" id="KW-1185">Reference proteome</keyword>